<dbReference type="Pfam" id="PF12704">
    <property type="entry name" value="MacB_PCD"/>
    <property type="match status" value="1"/>
</dbReference>
<feature type="domain" description="MacB-like periplasmic core" evidence="9">
    <location>
        <begin position="434"/>
        <end position="614"/>
    </location>
</feature>
<evidence type="ECO:0000256" key="7">
    <source>
        <dbReference type="SAM" id="Phobius"/>
    </source>
</evidence>
<reference evidence="10 11" key="1">
    <citation type="submission" date="2021-03" db="EMBL/GenBank/DDBJ databases">
        <authorList>
            <person name="Kanchanasin P."/>
            <person name="Saeng-In P."/>
            <person name="Phongsopitanun W."/>
            <person name="Yuki M."/>
            <person name="Kudo T."/>
            <person name="Ohkuma M."/>
            <person name="Tanasupawat S."/>
        </authorList>
    </citation>
    <scope>NUCLEOTIDE SEQUENCE [LARGE SCALE GENOMIC DNA]</scope>
    <source>
        <strain evidence="10 11">L46</strain>
    </source>
</reference>
<feature type="transmembrane region" description="Helical" evidence="7">
    <location>
        <begin position="266"/>
        <end position="286"/>
    </location>
</feature>
<dbReference type="InterPro" id="IPR051447">
    <property type="entry name" value="Lipoprotein-release_system"/>
</dbReference>
<evidence type="ECO:0000256" key="2">
    <source>
        <dbReference type="ARBA" id="ARBA00005236"/>
    </source>
</evidence>
<dbReference type="Proteomes" id="UP000666915">
    <property type="component" value="Unassembled WGS sequence"/>
</dbReference>
<dbReference type="PANTHER" id="PTHR30489">
    <property type="entry name" value="LIPOPROTEIN-RELEASING SYSTEM TRANSMEMBRANE PROTEIN LOLE"/>
    <property type="match status" value="1"/>
</dbReference>
<evidence type="ECO:0000256" key="5">
    <source>
        <dbReference type="ARBA" id="ARBA00022989"/>
    </source>
</evidence>
<feature type="transmembrane region" description="Helical" evidence="7">
    <location>
        <begin position="314"/>
        <end position="340"/>
    </location>
</feature>
<proteinExistence type="inferred from homology"/>
<evidence type="ECO:0000256" key="1">
    <source>
        <dbReference type="ARBA" id="ARBA00004651"/>
    </source>
</evidence>
<sequence>MSAVHRVLITKTRRDLRRRLPQFAAIAVTVMVGVLLFVASYDAFRNLTTSYDRTYDRLHFADLTATGGDPRKTAQAARSAAGVARVSTRTQADLPLHLGGGKLLGRVTGMPATGPAAVDAVDLKDGRKPAADDPDGVLLEKHAADTFHLSPGDHLQAFDGRTWRTLTVRGVVVSPEYLWPARDRQEVLSDPHSFAVVFAPEQTARSLAGARAQSQTLVRMKGSATAADRDRAAAALRAAGAVDVTERADQASNATLHEDLTGFRQMAVGFPVLFLAAAAIAAYVLITRLVLSERKVIATFLAGGAPRRVVVRHYLGHGTIAATAGALAGAALGQLATSAMTHAYTKGLGIPDTVVQARPLTLVIGVLFGVLVGLAGGIAPALSASRAAPAEAMRGDGGALRPPGPWSRAVARARRLPVVARLALRGLTRSKRRTAATMTGTLLALVLVLVSGGMIISMRSMMNTQFGDVQRQDATVTAAPNAPDLAPDLRSIGHVARVEPVTVVPVSLTAAGRSYRTTLTGYEPGTRMHGFRTDDGGDEPLPSTGVLAGKGLAAELHVSVGDTITVHSSSGARTVRLAGFVDEPFGTSAYGTRQTVRSLTGARTDSYELRFTPGTGSRQRDQVRAQISRLPGVVAYADAQAVKRQFSSFLKLFWLFVGVMLVLGAVLALTVIYVTMTVNVAERSTELATLQAAGVPLRRIAGILAVENLTATALATPFGLVAGVVAAWAALKSFDSDMFSMELEIGWPTLALAALAVFGASVLSQIPANRMVRRLDIARVVRERAQ</sequence>
<feature type="transmembrane region" description="Helical" evidence="7">
    <location>
        <begin position="360"/>
        <end position="384"/>
    </location>
</feature>
<evidence type="ECO:0000259" key="9">
    <source>
        <dbReference type="Pfam" id="PF12704"/>
    </source>
</evidence>
<evidence type="ECO:0000256" key="3">
    <source>
        <dbReference type="ARBA" id="ARBA00022475"/>
    </source>
</evidence>
<evidence type="ECO:0000256" key="4">
    <source>
        <dbReference type="ARBA" id="ARBA00022692"/>
    </source>
</evidence>
<evidence type="ECO:0000313" key="10">
    <source>
        <dbReference type="EMBL" id="MBO2441402.1"/>
    </source>
</evidence>
<evidence type="ECO:0000256" key="6">
    <source>
        <dbReference type="ARBA" id="ARBA00023136"/>
    </source>
</evidence>
<dbReference type="PANTHER" id="PTHR30489:SF0">
    <property type="entry name" value="LIPOPROTEIN-RELEASING SYSTEM TRANSMEMBRANE PROTEIN LOLE"/>
    <property type="match status" value="1"/>
</dbReference>
<feature type="transmembrane region" description="Helical" evidence="7">
    <location>
        <begin position="435"/>
        <end position="456"/>
    </location>
</feature>
<feature type="transmembrane region" description="Helical" evidence="7">
    <location>
        <begin position="745"/>
        <end position="764"/>
    </location>
</feature>
<evidence type="ECO:0000313" key="11">
    <source>
        <dbReference type="Proteomes" id="UP000666915"/>
    </source>
</evidence>
<keyword evidence="11" id="KW-1185">Reference proteome</keyword>
<keyword evidence="4 7" id="KW-0812">Transmembrane</keyword>
<comment type="subcellular location">
    <subcellularLocation>
        <location evidence="1">Cell membrane</location>
        <topology evidence="1">Multi-pass membrane protein</topology>
    </subcellularLocation>
</comment>
<keyword evidence="6 7" id="KW-0472">Membrane</keyword>
<feature type="transmembrane region" description="Helical" evidence="7">
    <location>
        <begin position="652"/>
        <end position="674"/>
    </location>
</feature>
<accession>A0ABS3R568</accession>
<keyword evidence="3" id="KW-1003">Cell membrane</keyword>
<name>A0ABS3R568_9ACTN</name>
<comment type="similarity">
    <text evidence="2">Belongs to the ABC-4 integral membrane protein family. LolC/E subfamily.</text>
</comment>
<feature type="transmembrane region" description="Helical" evidence="7">
    <location>
        <begin position="20"/>
        <end position="41"/>
    </location>
</feature>
<dbReference type="Pfam" id="PF02687">
    <property type="entry name" value="FtsX"/>
    <property type="match status" value="2"/>
</dbReference>
<dbReference type="RefSeq" id="WP_208269769.1">
    <property type="nucleotide sequence ID" value="NZ_BAAAGM010000070.1"/>
</dbReference>
<evidence type="ECO:0000259" key="8">
    <source>
        <dbReference type="Pfam" id="PF02687"/>
    </source>
</evidence>
<dbReference type="InterPro" id="IPR025857">
    <property type="entry name" value="MacB_PCD"/>
</dbReference>
<feature type="domain" description="ABC3 transporter permease C-terminal" evidence="8">
    <location>
        <begin position="659"/>
        <end position="775"/>
    </location>
</feature>
<dbReference type="EMBL" id="JAGEOK010000019">
    <property type="protein sequence ID" value="MBO2441402.1"/>
    <property type="molecule type" value="Genomic_DNA"/>
</dbReference>
<feature type="transmembrane region" description="Helical" evidence="7">
    <location>
        <begin position="708"/>
        <end position="730"/>
    </location>
</feature>
<protein>
    <submittedName>
        <fullName evidence="10">ABC transporter permease</fullName>
    </submittedName>
</protein>
<keyword evidence="5 7" id="KW-1133">Transmembrane helix</keyword>
<comment type="caution">
    <text evidence="10">The sequence shown here is derived from an EMBL/GenBank/DDBJ whole genome shotgun (WGS) entry which is preliminary data.</text>
</comment>
<dbReference type="InterPro" id="IPR003838">
    <property type="entry name" value="ABC3_permease_C"/>
</dbReference>
<feature type="domain" description="ABC3 transporter permease C-terminal" evidence="8">
    <location>
        <begin position="270"/>
        <end position="388"/>
    </location>
</feature>
<organism evidence="10 11">
    <name type="scientific">Actinomadura nitritigenes</name>
    <dbReference type="NCBI Taxonomy" id="134602"/>
    <lineage>
        <taxon>Bacteria</taxon>
        <taxon>Bacillati</taxon>
        <taxon>Actinomycetota</taxon>
        <taxon>Actinomycetes</taxon>
        <taxon>Streptosporangiales</taxon>
        <taxon>Thermomonosporaceae</taxon>
        <taxon>Actinomadura</taxon>
    </lineage>
</organism>
<gene>
    <name evidence="10" type="ORF">J4557_28155</name>
</gene>